<dbReference type="RefSeq" id="XP_025359063.1">
    <property type="nucleotide sequence ID" value="XM_025503317.1"/>
</dbReference>
<sequence length="765" mass="83200">MTTSVPLFLQALLGDHDAQPPDFYTLFRDRMNSDQRILAELRNHIDLTCGTLDNLLRLASQHGDGAREFLASLAAEQRISCSNLERIARFSDVKEEEAWPKALDVHTIASKGDSHPHRDHCLTLGLAAFQLSGHHARRDAIHSMLSLKDRYEGVGALRSRGSLKERVLDSCTGIEEALKSVSLFRGGLGAELSEYLDLLALFVWADLQAQDRRAASVSAIDASDEHGLPRGSSRLSMHRIVASLRALNFGIAGASDFYDVENSFLSIALFCPGQRRTLPLTLCAIVCAVARRLGVAATLVNTPFRILIVAVEEAAQPADSISTKEEWERFFVSPDNPEEKFVAESGQVTNFLRAHGIPATQLSSTSPLFEPASPLAILQRVASNIIAALQNEGDPRLPHSDRQHGNQAGPAYPQEDDVINLASSADPLASLRLYVSGRSATPPYPLDSVTLASSLDSLPSTHVHSERSTSFPLRLDAKYCAMWVLRLFAPHQLGGSLAAANMLLLNQMAGNANSAAFLADVGLLQDGLAGEEAASELKVAKDESDGVAQEEEGSESSEEEEGDLGRRHPLRGYAGQIFDSDRELCDGMGCLGGDGQEAAQYGIHSPEGRDRSHPSNDAVEYGVGTVFTHRRFGYRAVIVGWDSYCRKGEAWIRQMRVDSLPSGGRHQPFYSVFVEDDSERNVAQCNIEPAIIPAGATQEEKTEKLHDFVGLLSLPSVGKCFRTVAIEETGESGKTVPGNDEGDASAEGHIRLRMNAWLQTAWPFD</sequence>
<evidence type="ECO:0000313" key="4">
    <source>
        <dbReference type="Proteomes" id="UP000245884"/>
    </source>
</evidence>
<dbReference type="Pfam" id="PF13369">
    <property type="entry name" value="Transglut_core2"/>
    <property type="match status" value="1"/>
</dbReference>
<feature type="compositionally biased region" description="Basic and acidic residues" evidence="1">
    <location>
        <begin position="393"/>
        <end position="404"/>
    </location>
</feature>
<gene>
    <name evidence="3" type="ORF">BDZ90DRAFT_124575</name>
</gene>
<dbReference type="SUPFAM" id="SSF141255">
    <property type="entry name" value="YccV-like"/>
    <property type="match status" value="1"/>
</dbReference>
<feature type="region of interest" description="Disordered" evidence="1">
    <location>
        <begin position="392"/>
        <end position="414"/>
    </location>
</feature>
<feature type="compositionally biased region" description="Acidic residues" evidence="1">
    <location>
        <begin position="548"/>
        <end position="562"/>
    </location>
</feature>
<evidence type="ECO:0000259" key="2">
    <source>
        <dbReference type="SMART" id="SM00992"/>
    </source>
</evidence>
<feature type="domain" description="Hemimethylated DNA-binding" evidence="2">
    <location>
        <begin position="618"/>
        <end position="715"/>
    </location>
</feature>
<dbReference type="GeneID" id="37025140"/>
<dbReference type="PANTHER" id="PTHR31350">
    <property type="entry name" value="SI:DKEY-261L7.2"/>
    <property type="match status" value="1"/>
</dbReference>
<dbReference type="OrthoDB" id="28868at2759"/>
<dbReference type="SMART" id="SM00992">
    <property type="entry name" value="YccV-like"/>
    <property type="match status" value="1"/>
</dbReference>
<evidence type="ECO:0000256" key="1">
    <source>
        <dbReference type="SAM" id="MobiDB-lite"/>
    </source>
</evidence>
<dbReference type="Pfam" id="PF08755">
    <property type="entry name" value="YccV-like"/>
    <property type="match status" value="1"/>
</dbReference>
<dbReference type="GO" id="GO:0003677">
    <property type="term" value="F:DNA binding"/>
    <property type="evidence" value="ECO:0007669"/>
    <property type="project" value="InterPro"/>
</dbReference>
<dbReference type="EMBL" id="KZ819681">
    <property type="protein sequence ID" value="PWN24451.1"/>
    <property type="molecule type" value="Genomic_DNA"/>
</dbReference>
<dbReference type="InterPro" id="IPR011722">
    <property type="entry name" value="Hemimethylated_DNA-bd_dom"/>
</dbReference>
<keyword evidence="4" id="KW-1185">Reference proteome</keyword>
<feature type="region of interest" description="Disordered" evidence="1">
    <location>
        <begin position="536"/>
        <end position="568"/>
    </location>
</feature>
<dbReference type="STRING" id="1569628.A0A316UJD4"/>
<protein>
    <submittedName>
        <fullName evidence="3">YccV-like-domain-containing protein</fullName>
    </submittedName>
</protein>
<dbReference type="InterPro" id="IPR036623">
    <property type="entry name" value="Hemimethylated_DNA-bd_sf"/>
</dbReference>
<name>A0A316UJD4_9BASI</name>
<evidence type="ECO:0000313" key="3">
    <source>
        <dbReference type="EMBL" id="PWN24451.1"/>
    </source>
</evidence>
<reference evidence="3 4" key="1">
    <citation type="journal article" date="2018" name="Mol. Biol. Evol.">
        <title>Broad Genomic Sampling Reveals a Smut Pathogenic Ancestry of the Fungal Clade Ustilaginomycotina.</title>
        <authorList>
            <person name="Kijpornyongpan T."/>
            <person name="Mondo S.J."/>
            <person name="Barry K."/>
            <person name="Sandor L."/>
            <person name="Lee J."/>
            <person name="Lipzen A."/>
            <person name="Pangilinan J."/>
            <person name="LaButti K."/>
            <person name="Hainaut M."/>
            <person name="Henrissat B."/>
            <person name="Grigoriev I.V."/>
            <person name="Spatafora J.W."/>
            <person name="Aime M.C."/>
        </authorList>
    </citation>
    <scope>NUCLEOTIDE SEQUENCE [LARGE SCALE GENOMIC DNA]</scope>
    <source>
        <strain evidence="3 4">MCA 5214</strain>
    </source>
</reference>
<organism evidence="3 4">
    <name type="scientific">Jaminaea rosea</name>
    <dbReference type="NCBI Taxonomy" id="1569628"/>
    <lineage>
        <taxon>Eukaryota</taxon>
        <taxon>Fungi</taxon>
        <taxon>Dikarya</taxon>
        <taxon>Basidiomycota</taxon>
        <taxon>Ustilaginomycotina</taxon>
        <taxon>Exobasidiomycetes</taxon>
        <taxon>Microstromatales</taxon>
        <taxon>Microstromatales incertae sedis</taxon>
        <taxon>Jaminaea</taxon>
    </lineage>
</organism>
<dbReference type="Gene3D" id="2.30.30.390">
    <property type="entry name" value="Hemimethylated DNA-binding domain"/>
    <property type="match status" value="1"/>
</dbReference>
<proteinExistence type="predicted"/>
<dbReference type="PANTHER" id="PTHR31350:SF27">
    <property type="entry name" value="HEMIMETHYLATED DNA-BINDING DOMAIN-CONTAINING PROTEIN"/>
    <property type="match status" value="1"/>
</dbReference>
<dbReference type="NCBIfam" id="TIGR02097">
    <property type="entry name" value="yccV"/>
    <property type="match status" value="1"/>
</dbReference>
<accession>A0A316UJD4</accession>
<dbReference type="InterPro" id="IPR032698">
    <property type="entry name" value="SirB1_N"/>
</dbReference>
<dbReference type="AlphaFoldDB" id="A0A316UJD4"/>
<dbReference type="Proteomes" id="UP000245884">
    <property type="component" value="Unassembled WGS sequence"/>
</dbReference>